<organism evidence="1 2">
    <name type="scientific">Dermacentor silvarum</name>
    <name type="common">Tick</name>
    <dbReference type="NCBI Taxonomy" id="543639"/>
    <lineage>
        <taxon>Eukaryota</taxon>
        <taxon>Metazoa</taxon>
        <taxon>Ecdysozoa</taxon>
        <taxon>Arthropoda</taxon>
        <taxon>Chelicerata</taxon>
        <taxon>Arachnida</taxon>
        <taxon>Acari</taxon>
        <taxon>Parasitiformes</taxon>
        <taxon>Ixodida</taxon>
        <taxon>Ixodoidea</taxon>
        <taxon>Ixodidae</taxon>
        <taxon>Rhipicephalinae</taxon>
        <taxon>Dermacentor</taxon>
    </lineage>
</organism>
<comment type="caution">
    <text evidence="1">The sequence shown here is derived from an EMBL/GenBank/DDBJ whole genome shotgun (WGS) entry which is preliminary data.</text>
</comment>
<sequence length="272" mass="31187">MPWDRKRSAVWRLLPECGKTKSAKSDKCSKQYSKPETKTLRYHLLHAQFINVPKDRPTRKGNHDDDVDDPPPAPGANQPVQKFDEAYACVLETTRKLEEGRDTLLRELNCSIEREAAAENAIKHLTERVAALERRKTEEGKLKLRTNRRQFHRVRARRGAYPGLRRGDFICWCFSGGVLAENTTAALGYMIAYDNLPLSTTMDGFKTFVKASQPLYKPPTEPTVTKCLEAKYEELRAHYGRRIQAADHLNLTADIWMHESTLRSYGLTVHFI</sequence>
<evidence type="ECO:0000313" key="2">
    <source>
        <dbReference type="Proteomes" id="UP000821865"/>
    </source>
</evidence>
<dbReference type="EMBL" id="CM023480">
    <property type="protein sequence ID" value="KAH7971280.1"/>
    <property type="molecule type" value="Genomic_DNA"/>
</dbReference>
<reference evidence="1" key="1">
    <citation type="submission" date="2020-05" db="EMBL/GenBank/DDBJ databases">
        <title>Large-scale comparative analyses of tick genomes elucidate their genetic diversity and vector capacities.</title>
        <authorList>
            <person name="Jia N."/>
            <person name="Wang J."/>
            <person name="Shi W."/>
            <person name="Du L."/>
            <person name="Sun Y."/>
            <person name="Zhan W."/>
            <person name="Jiang J."/>
            <person name="Wang Q."/>
            <person name="Zhang B."/>
            <person name="Ji P."/>
            <person name="Sakyi L.B."/>
            <person name="Cui X."/>
            <person name="Yuan T."/>
            <person name="Jiang B."/>
            <person name="Yang W."/>
            <person name="Lam T.T.-Y."/>
            <person name="Chang Q."/>
            <person name="Ding S."/>
            <person name="Wang X."/>
            <person name="Zhu J."/>
            <person name="Ruan X."/>
            <person name="Zhao L."/>
            <person name="Wei J."/>
            <person name="Que T."/>
            <person name="Du C."/>
            <person name="Cheng J."/>
            <person name="Dai P."/>
            <person name="Han X."/>
            <person name="Huang E."/>
            <person name="Gao Y."/>
            <person name="Liu J."/>
            <person name="Shao H."/>
            <person name="Ye R."/>
            <person name="Li L."/>
            <person name="Wei W."/>
            <person name="Wang X."/>
            <person name="Wang C."/>
            <person name="Yang T."/>
            <person name="Huo Q."/>
            <person name="Li W."/>
            <person name="Guo W."/>
            <person name="Chen H."/>
            <person name="Zhou L."/>
            <person name="Ni X."/>
            <person name="Tian J."/>
            <person name="Zhou Y."/>
            <person name="Sheng Y."/>
            <person name="Liu T."/>
            <person name="Pan Y."/>
            <person name="Xia L."/>
            <person name="Li J."/>
            <person name="Zhao F."/>
            <person name="Cao W."/>
        </authorList>
    </citation>
    <scope>NUCLEOTIDE SEQUENCE</scope>
    <source>
        <strain evidence="1">Dsil-2018</strain>
    </source>
</reference>
<dbReference type="Proteomes" id="UP000821865">
    <property type="component" value="Chromosome 11"/>
</dbReference>
<evidence type="ECO:0000313" key="1">
    <source>
        <dbReference type="EMBL" id="KAH7971280.1"/>
    </source>
</evidence>
<keyword evidence="2" id="KW-1185">Reference proteome</keyword>
<accession>A0ACB8DK82</accession>
<gene>
    <name evidence="1" type="ORF">HPB49_020909</name>
</gene>
<protein>
    <submittedName>
        <fullName evidence="1">Uncharacterized protein</fullName>
    </submittedName>
</protein>
<name>A0ACB8DK82_DERSI</name>
<proteinExistence type="predicted"/>